<dbReference type="PROSITE" id="PS50082">
    <property type="entry name" value="WD_REPEATS_2"/>
    <property type="match status" value="2"/>
</dbReference>
<dbReference type="InterPro" id="IPR015943">
    <property type="entry name" value="WD40/YVTN_repeat-like_dom_sf"/>
</dbReference>
<dbReference type="SUPFAM" id="SSF50978">
    <property type="entry name" value="WD40 repeat-like"/>
    <property type="match status" value="1"/>
</dbReference>
<reference evidence="4" key="1">
    <citation type="submission" date="2020-07" db="EMBL/GenBank/DDBJ databases">
        <authorList>
            <person name="Lin J."/>
        </authorList>
    </citation>
    <scope>NUCLEOTIDE SEQUENCE</scope>
</reference>
<protein>
    <submittedName>
        <fullName evidence="4">Uncharacterized protein</fullName>
    </submittedName>
</protein>
<dbReference type="GO" id="GO:0006364">
    <property type="term" value="P:rRNA processing"/>
    <property type="evidence" value="ECO:0007669"/>
    <property type="project" value="TreeGrafter"/>
</dbReference>
<dbReference type="InterPro" id="IPR045227">
    <property type="entry name" value="WDR18/Ipi3/RID3"/>
</dbReference>
<organism evidence="4">
    <name type="scientific">Ananas comosus var. bracteatus</name>
    <name type="common">red pineapple</name>
    <dbReference type="NCBI Taxonomy" id="296719"/>
    <lineage>
        <taxon>Eukaryota</taxon>
        <taxon>Viridiplantae</taxon>
        <taxon>Streptophyta</taxon>
        <taxon>Embryophyta</taxon>
        <taxon>Tracheophyta</taxon>
        <taxon>Spermatophyta</taxon>
        <taxon>Magnoliopsida</taxon>
        <taxon>Liliopsida</taxon>
        <taxon>Poales</taxon>
        <taxon>Bromeliaceae</taxon>
        <taxon>Bromelioideae</taxon>
        <taxon>Ananas</taxon>
    </lineage>
</organism>
<dbReference type="PROSITE" id="PS00678">
    <property type="entry name" value="WD_REPEATS_1"/>
    <property type="match status" value="1"/>
</dbReference>
<accession>A0A6V7P0V6</accession>
<dbReference type="GO" id="GO:0006261">
    <property type="term" value="P:DNA-templated DNA replication"/>
    <property type="evidence" value="ECO:0007669"/>
    <property type="project" value="TreeGrafter"/>
</dbReference>
<sequence length="464" mass="50701">MEGGMRSACDLRSEEEEEEQELARIKKPWCDGAAGLACVVGAGAGAGGGGRFLAAALRRSRRRPFAGGALFFWPSARFEFWSLLEAARSPQITYKNYLMEAIGPIASTKDGMYLVGGAPSGNAYIWEVMSGRLLKRWRAHRRSITCLAFSQDDSLLISGSEDGAVCVWSMISVLSIEDSEACGRSPTFIIWSKHESSITGLLTLLGGLSPILISSSLDGTCKVRELLSGRLLQTQVLSVAINAITINNDERLLFSGGDDGAIYATKLNIGLQEDQAAVSKDDAGVLSGHKGPITALAFSKQGPWLISASKDCTSCMWDVKNRRIIRRFNHGKGYSSNLLIVPRSSLSLGDKIGDNPSSSLPPRIPILEKTPQQNGVAEQTTTVLPSHYSKEDHPFFPGFQSSRLLEDKILDLEQERTSEALEMKIATGMEKRSEAITMAKNVTAINKHLRSRLLDMMQLRFRQN</sequence>
<evidence type="ECO:0000256" key="3">
    <source>
        <dbReference type="PROSITE-ProRule" id="PRU00221"/>
    </source>
</evidence>
<proteinExistence type="predicted"/>
<dbReference type="InterPro" id="IPR001680">
    <property type="entry name" value="WD40_rpt"/>
</dbReference>
<dbReference type="InterPro" id="IPR036322">
    <property type="entry name" value="WD40_repeat_dom_sf"/>
</dbReference>
<dbReference type="PANTHER" id="PTHR18763:SF4">
    <property type="entry name" value="PROTEIN ROOT INITIATION DEFECTIVE 3-LIKE"/>
    <property type="match status" value="1"/>
</dbReference>
<dbReference type="AlphaFoldDB" id="A0A6V7P0V6"/>
<dbReference type="GO" id="GO:0005656">
    <property type="term" value="C:nuclear pre-replicative complex"/>
    <property type="evidence" value="ECO:0007669"/>
    <property type="project" value="TreeGrafter"/>
</dbReference>
<feature type="repeat" description="WD" evidence="3">
    <location>
        <begin position="137"/>
        <end position="170"/>
    </location>
</feature>
<dbReference type="PROSITE" id="PS50294">
    <property type="entry name" value="WD_REPEATS_REGION"/>
    <property type="match status" value="2"/>
</dbReference>
<evidence type="ECO:0000313" key="4">
    <source>
        <dbReference type="EMBL" id="CAD1824493.1"/>
    </source>
</evidence>
<dbReference type="Pfam" id="PF00400">
    <property type="entry name" value="WD40"/>
    <property type="match status" value="3"/>
</dbReference>
<dbReference type="SMART" id="SM00320">
    <property type="entry name" value="WD40"/>
    <property type="match status" value="4"/>
</dbReference>
<dbReference type="EMBL" id="LR862144">
    <property type="protein sequence ID" value="CAD1824493.1"/>
    <property type="molecule type" value="Genomic_DNA"/>
</dbReference>
<dbReference type="InterPro" id="IPR019775">
    <property type="entry name" value="WD40_repeat_CS"/>
</dbReference>
<feature type="repeat" description="WD" evidence="3">
    <location>
        <begin position="286"/>
        <end position="327"/>
    </location>
</feature>
<dbReference type="GO" id="GO:0120330">
    <property type="term" value="C:rixosome complex"/>
    <property type="evidence" value="ECO:0007669"/>
    <property type="project" value="TreeGrafter"/>
</dbReference>
<keyword evidence="1 3" id="KW-0853">WD repeat</keyword>
<keyword evidence="2" id="KW-0677">Repeat</keyword>
<dbReference type="PANTHER" id="PTHR18763">
    <property type="entry name" value="WD-REPEAT PROTEIN 18"/>
    <property type="match status" value="1"/>
</dbReference>
<evidence type="ECO:0000256" key="2">
    <source>
        <dbReference type="ARBA" id="ARBA00022737"/>
    </source>
</evidence>
<name>A0A6V7P0V6_ANACO</name>
<gene>
    <name evidence="4" type="ORF">CB5_LOCUS7704</name>
</gene>
<evidence type="ECO:0000256" key="1">
    <source>
        <dbReference type="ARBA" id="ARBA00022574"/>
    </source>
</evidence>
<dbReference type="Gene3D" id="2.130.10.10">
    <property type="entry name" value="YVTN repeat-like/Quinoprotein amine dehydrogenase"/>
    <property type="match status" value="2"/>
</dbReference>